<dbReference type="RefSeq" id="WP_344927563.1">
    <property type="nucleotide sequence ID" value="NZ_BAABCW010000008.1"/>
</dbReference>
<name>A0ABP6UMJ5_9FLAO</name>
<evidence type="ECO:0000256" key="5">
    <source>
        <dbReference type="SAM" id="SignalP"/>
    </source>
</evidence>
<evidence type="ECO:0000259" key="6">
    <source>
        <dbReference type="Pfam" id="PF13675"/>
    </source>
</evidence>
<keyword evidence="5" id="KW-0732">Signal</keyword>
<sequence length="282" mass="32866">MQLSLLCRSIFCILFLIFLSSCEADAQPANFGNISYAEAINISGRQRMLTQKTAKLYLMMVSGVANPELKKDLTANIALFTKQLNLLSENAKSNVIKSSLNQVSEHWKEYEALLISHPNLKNAELLLEKNTPLLQLCDQVVTNIEQNFKNPKTKANQFEDLLHIINISGKQRMLSQRFCLYYLGMTLFDNKSEQYKLLLRQIFEEFETTIFTLLNSPYNDDIVRADIMKLLYFWEKIKSDQNLLYNSKFEIERIYNTTTRLTDTFDNLTAIYEEIYKARQKM</sequence>
<evidence type="ECO:0000256" key="1">
    <source>
        <dbReference type="ARBA" id="ARBA00004141"/>
    </source>
</evidence>
<keyword evidence="4" id="KW-0472">Membrane</keyword>
<protein>
    <recommendedName>
        <fullName evidence="6">NarX-like N-terminal domain-containing protein</fullName>
    </recommendedName>
</protein>
<reference evidence="8" key="1">
    <citation type="journal article" date="2019" name="Int. J. Syst. Evol. Microbiol.">
        <title>The Global Catalogue of Microorganisms (GCM) 10K type strain sequencing project: providing services to taxonomists for standard genome sequencing and annotation.</title>
        <authorList>
            <consortium name="The Broad Institute Genomics Platform"/>
            <consortium name="The Broad Institute Genome Sequencing Center for Infectious Disease"/>
            <person name="Wu L."/>
            <person name="Ma J."/>
        </authorList>
    </citation>
    <scope>NUCLEOTIDE SEQUENCE [LARGE SCALE GENOMIC DNA]</scope>
    <source>
        <strain evidence="8">JCM 17106</strain>
    </source>
</reference>
<dbReference type="Proteomes" id="UP001500459">
    <property type="component" value="Unassembled WGS sequence"/>
</dbReference>
<gene>
    <name evidence="7" type="ORF">GCM10022393_23270</name>
</gene>
<evidence type="ECO:0000313" key="7">
    <source>
        <dbReference type="EMBL" id="GAA3509768.1"/>
    </source>
</evidence>
<comment type="caution">
    <text evidence="7">The sequence shown here is derived from an EMBL/GenBank/DDBJ whole genome shotgun (WGS) entry which is preliminary data.</text>
</comment>
<evidence type="ECO:0000256" key="2">
    <source>
        <dbReference type="ARBA" id="ARBA00022692"/>
    </source>
</evidence>
<dbReference type="EMBL" id="BAABCW010000008">
    <property type="protein sequence ID" value="GAA3509768.1"/>
    <property type="molecule type" value="Genomic_DNA"/>
</dbReference>
<dbReference type="Pfam" id="PF13675">
    <property type="entry name" value="PilJ"/>
    <property type="match status" value="1"/>
</dbReference>
<comment type="subcellular location">
    <subcellularLocation>
        <location evidence="1">Membrane</location>
        <topology evidence="1">Multi-pass membrane protein</topology>
    </subcellularLocation>
</comment>
<evidence type="ECO:0000256" key="3">
    <source>
        <dbReference type="ARBA" id="ARBA00022989"/>
    </source>
</evidence>
<evidence type="ECO:0000313" key="8">
    <source>
        <dbReference type="Proteomes" id="UP001500459"/>
    </source>
</evidence>
<proteinExistence type="predicted"/>
<keyword evidence="2" id="KW-0812">Transmembrane</keyword>
<organism evidence="7 8">
    <name type="scientific">Aquimarina addita</name>
    <dbReference type="NCBI Taxonomy" id="870485"/>
    <lineage>
        <taxon>Bacteria</taxon>
        <taxon>Pseudomonadati</taxon>
        <taxon>Bacteroidota</taxon>
        <taxon>Flavobacteriia</taxon>
        <taxon>Flavobacteriales</taxon>
        <taxon>Flavobacteriaceae</taxon>
        <taxon>Aquimarina</taxon>
    </lineage>
</organism>
<dbReference type="Gene3D" id="1.20.120.960">
    <property type="entry name" value="Histidine kinase NarX, sensor domain"/>
    <property type="match status" value="1"/>
</dbReference>
<feature type="chain" id="PRO_5045437169" description="NarX-like N-terminal domain-containing protein" evidence="5">
    <location>
        <begin position="27"/>
        <end position="282"/>
    </location>
</feature>
<feature type="signal peptide" evidence="5">
    <location>
        <begin position="1"/>
        <end position="26"/>
    </location>
</feature>
<dbReference type="InterPro" id="IPR029095">
    <property type="entry name" value="NarX-like_N"/>
</dbReference>
<keyword evidence="8" id="KW-1185">Reference proteome</keyword>
<evidence type="ECO:0000256" key="4">
    <source>
        <dbReference type="ARBA" id="ARBA00023136"/>
    </source>
</evidence>
<keyword evidence="3" id="KW-1133">Transmembrane helix</keyword>
<feature type="domain" description="NarX-like N-terminal" evidence="6">
    <location>
        <begin position="36"/>
        <end position="114"/>
    </location>
</feature>
<dbReference type="InterPro" id="IPR042295">
    <property type="entry name" value="NarX-like_N_sf"/>
</dbReference>
<accession>A0ABP6UMJ5</accession>